<sequence>MKTKLILVEGLPGFGKFTTSRMIHDILTERNIEARLVMEGDAEHPADYEGTACLTEEEFGRLLQVAGPFKQILIERAAKKGSWYLLPYQKLKNEYEASMPDDLYHSLSKQDIYELPPDLNRRLITDRWETYAEQAVHENTVMIFECCFIQNPVTVGMVKHDAPEEQVTDYVLGLEKTIHPLNPLLFYIEQNDLGYAFRKAIRERPEAWATGFVHYYTQQGYGKHYGLEGVEGTLQVLEARRQLEYSILDKLGLNKERINNSLYDQDTYKTMLINKLKLHGVIQ</sequence>
<protein>
    <recommendedName>
        <fullName evidence="2">Group-specific protein</fullName>
    </recommendedName>
</protein>
<reference evidence="1" key="1">
    <citation type="submission" date="2016-08" db="EMBL/GenBank/DDBJ databases">
        <title>Complete Genome Seqeunce of Paenibacillus sp. nov. IHBB 9852 from high altitute lake of Indian trans-Himalayas.</title>
        <authorList>
            <person name="Kiran S."/>
            <person name="Swarnkar M.K."/>
            <person name="Rana A."/>
            <person name="Tewari R."/>
            <person name="Gulati A."/>
        </authorList>
    </citation>
    <scope>NUCLEOTIDE SEQUENCE [LARGE SCALE GENOMIC DNA]</scope>
    <source>
        <strain evidence="1">IHBB 9852</strain>
    </source>
</reference>
<dbReference type="EMBL" id="CP016809">
    <property type="protein sequence ID" value="ANY72857.1"/>
    <property type="molecule type" value="Genomic_DNA"/>
</dbReference>
<dbReference type="SUPFAM" id="SSF52540">
    <property type="entry name" value="P-loop containing nucleoside triphosphate hydrolases"/>
    <property type="match status" value="1"/>
</dbReference>
<organism evidence="1">
    <name type="scientific">Paenibacillus ihbetae</name>
    <dbReference type="NCBI Taxonomy" id="1870820"/>
    <lineage>
        <taxon>Bacteria</taxon>
        <taxon>Bacillati</taxon>
        <taxon>Bacillota</taxon>
        <taxon>Bacilli</taxon>
        <taxon>Bacillales</taxon>
        <taxon>Paenibacillaceae</taxon>
        <taxon>Paenibacillus</taxon>
    </lineage>
</organism>
<dbReference type="NCBIfam" id="NF005250">
    <property type="entry name" value="PRK06761.1"/>
    <property type="match status" value="1"/>
</dbReference>
<accession>A0A1B2DZ04</accession>
<evidence type="ECO:0000313" key="1">
    <source>
        <dbReference type="EMBL" id="ANY72857.1"/>
    </source>
</evidence>
<dbReference type="AlphaFoldDB" id="A0A1B2DZ04"/>
<name>A0A1B2DZ04_9BACL</name>
<gene>
    <name evidence="1" type="ORF">BBD41_09795</name>
</gene>
<dbReference type="KEGG" id="pib:BBD41_09795"/>
<dbReference type="RefSeq" id="WP_099477470.1">
    <property type="nucleotide sequence ID" value="NZ_CP016809.1"/>
</dbReference>
<dbReference type="InterPro" id="IPR027417">
    <property type="entry name" value="P-loop_NTPase"/>
</dbReference>
<evidence type="ECO:0008006" key="2">
    <source>
        <dbReference type="Google" id="ProtNLM"/>
    </source>
</evidence>
<proteinExistence type="predicted"/>
<dbReference type="GeneID" id="48308533"/>